<sequence length="851" mass="96776">MTLKNWQRSSRHELYHRDTANKENKITPEFERSAQHSDDLKIDESFTTSEQIEDLLEAVNSLSKDEAIDILNNALQYHQDDPNFPEETRSRISNLLNNKQIEEGVEESLKKEATIIHFHSPYPDVRGVTDPVDDPTIPAETIRAYILGIVLVIVGTGVNQFFEPRMPHIKVHSHLLQVLLVPLARVFEKLPRGTFKIMGKRLTINPGLWTYKEQTFVTIIFGITQNLAYVNDQVYVQRMTFWYDNKWANAGYQILLVLSTQFIGFGLAGLARHILVYPVERMWPTCLSTLALNKALMGVDRKESINGWSITRYQMFLISFVGMFFYFWIPDYLFKALSTFNWMTWIAPGNFNLAAITGSVTGLGINPIPTFDWNVIFVLTHPMMTPFYANFNWWIGGLIAGCAVIPAVYWSNVYHTAYLPINSNKLYTNKAQKYDVKRILSKGVLDEEKYQSYSPPYYTAANLVVYGAYFAMYPAMIVELVLKDWSVMSKGFQSLFQSLLGRIDIKMTHNDAHSRMMQTYPEVPHWWYIAILLVSTALGIVCVEIYPTKAPVWGIFFALGISLLFLVPIGLLYSSCNALFKLEVIAELVGGYALEGKGVALMIFKAFCVNTNVQTIYFARDQKVGHYAKIPPRATFRGQVIGALIQSFVALGVANWQISNYKGICESDQPANFTCPSQNTYFSSSVVWGVIGPRRVFDRLYPALKYAFLIGALIPVVFLVAEKMIPNKLIPGKVWYKTSPLLMLYGMVMFYAPYNLTYSTGGVYVGWFFMHYVRRRYTKWFEKYNYVLTSALSAGIAFSAVIIFFAVQYHPKTLSWWGNNVSKAGEDGAGNPLLPLPKEGYFGVAPGNYPI</sequence>
<feature type="transmembrane region" description="Helical" evidence="10">
    <location>
        <begin position="463"/>
        <end position="482"/>
    </location>
</feature>
<evidence type="ECO:0000256" key="8">
    <source>
        <dbReference type="ARBA" id="ARBA00023136"/>
    </source>
</evidence>
<evidence type="ECO:0000256" key="9">
    <source>
        <dbReference type="SAM" id="MobiDB-lite"/>
    </source>
</evidence>
<keyword evidence="6" id="KW-0653">Protein transport</keyword>
<evidence type="ECO:0000259" key="11">
    <source>
        <dbReference type="PROSITE" id="PS51126"/>
    </source>
</evidence>
<keyword evidence="4 10" id="KW-0812">Transmembrane</keyword>
<feature type="transmembrane region" description="Helical" evidence="10">
    <location>
        <begin position="741"/>
        <end position="765"/>
    </location>
</feature>
<evidence type="ECO:0000256" key="10">
    <source>
        <dbReference type="SAM" id="Phobius"/>
    </source>
</evidence>
<dbReference type="EMBL" id="HG937692">
    <property type="protein sequence ID" value="CDP35952.1"/>
    <property type="molecule type" value="Genomic_DNA"/>
</dbReference>
<feature type="transmembrane region" description="Helical" evidence="10">
    <location>
        <begin position="786"/>
        <end position="807"/>
    </location>
</feature>
<evidence type="ECO:0000256" key="4">
    <source>
        <dbReference type="ARBA" id="ARBA00022692"/>
    </source>
</evidence>
<evidence type="ECO:0000256" key="6">
    <source>
        <dbReference type="ARBA" id="ARBA00022927"/>
    </source>
</evidence>
<gene>
    <name evidence="12" type="ORF">GNLVRS02_ARAD1B01540g</name>
</gene>
<dbReference type="PhylomeDB" id="A0A060TAM5"/>
<comment type="subcellular location">
    <subcellularLocation>
        <location evidence="1">Membrane</location>
        <topology evidence="1">Multi-pass membrane protein</topology>
    </subcellularLocation>
</comment>
<accession>A0A060TAM5</accession>
<dbReference type="InterPro" id="IPR004648">
    <property type="entry name" value="Oligpept_transpt"/>
</dbReference>
<name>A0A060TAM5_BLAAD</name>
<dbReference type="AlphaFoldDB" id="A0A060TAM5"/>
<keyword evidence="5" id="KW-0571">Peptide transport</keyword>
<evidence type="ECO:0000256" key="7">
    <source>
        <dbReference type="ARBA" id="ARBA00022989"/>
    </source>
</evidence>
<feature type="compositionally biased region" description="Basic and acidic residues" evidence="9">
    <location>
        <begin position="10"/>
        <end position="40"/>
    </location>
</feature>
<feature type="transmembrane region" description="Helical" evidence="10">
    <location>
        <begin position="552"/>
        <end position="573"/>
    </location>
</feature>
<reference evidence="12" key="2">
    <citation type="submission" date="2014-06" db="EMBL/GenBank/DDBJ databases">
        <title>The complete genome of Blastobotrys (Arxula) adeninivorans LS3 - a yeast of biotechnological interest.</title>
        <authorList>
            <person name="Kunze G."/>
            <person name="Gaillardin C."/>
            <person name="Czernicka M."/>
            <person name="Durrens P."/>
            <person name="Martin T."/>
            <person name="Boer E."/>
            <person name="Gabaldon T."/>
            <person name="Cruz J."/>
            <person name="Talla E."/>
            <person name="Marck C."/>
            <person name="Goffeau A."/>
            <person name="Barbe V."/>
            <person name="Baret P."/>
            <person name="Baronian K."/>
            <person name="Beier S."/>
            <person name="Bleykasten C."/>
            <person name="Bode R."/>
            <person name="Casaregola S."/>
            <person name="Despons L."/>
            <person name="Fairhead C."/>
            <person name="Giersberg M."/>
            <person name="Gierski P."/>
            <person name="Hahnel U."/>
            <person name="Hartmann A."/>
            <person name="Jankowska D."/>
            <person name="Jubin C."/>
            <person name="Jung P."/>
            <person name="Lafontaine I."/>
            <person name="Leh-Louis V."/>
            <person name="Lemaire M."/>
            <person name="Marcet-Houben M."/>
            <person name="Mascher M."/>
            <person name="Morel G."/>
            <person name="Richard G.-F."/>
            <person name="Riechen J."/>
            <person name="Sacerdot C."/>
            <person name="Sarkar A."/>
            <person name="Savel G."/>
            <person name="Schacherer J."/>
            <person name="Sherman D."/>
            <person name="Straub M.-L."/>
            <person name="Stein N."/>
            <person name="Thierry A."/>
            <person name="Trautwein-Schult A."/>
            <person name="Westhof E."/>
            <person name="Worch S."/>
            <person name="Dujon B."/>
            <person name="Souciet J.-L."/>
            <person name="Wincker P."/>
            <person name="Scholz U."/>
            <person name="Neuveglise N."/>
        </authorList>
    </citation>
    <scope>NUCLEOTIDE SEQUENCE</scope>
    <source>
        <strain evidence="12">LS3</strain>
    </source>
</reference>
<dbReference type="NCBIfam" id="TIGR00728">
    <property type="entry name" value="OPT_sfam"/>
    <property type="match status" value="1"/>
</dbReference>
<dbReference type="PROSITE" id="PS51126">
    <property type="entry name" value="DILUTE"/>
    <property type="match status" value="1"/>
</dbReference>
<feature type="transmembrane region" description="Helical" evidence="10">
    <location>
        <begin position="525"/>
        <end position="546"/>
    </location>
</feature>
<proteinExistence type="inferred from homology"/>
<dbReference type="InterPro" id="IPR002710">
    <property type="entry name" value="Dilute_dom"/>
</dbReference>
<evidence type="ECO:0000256" key="2">
    <source>
        <dbReference type="ARBA" id="ARBA00008807"/>
    </source>
</evidence>
<keyword evidence="8 10" id="KW-0472">Membrane</keyword>
<dbReference type="Pfam" id="PF03169">
    <property type="entry name" value="OPT"/>
    <property type="match status" value="1"/>
</dbReference>
<keyword evidence="3" id="KW-0813">Transport</keyword>
<keyword evidence="7 10" id="KW-1133">Transmembrane helix</keyword>
<evidence type="ECO:0000256" key="1">
    <source>
        <dbReference type="ARBA" id="ARBA00004141"/>
    </source>
</evidence>
<protein>
    <submittedName>
        <fullName evidence="12">ARAD1B01540p</fullName>
    </submittedName>
</protein>
<evidence type="ECO:0000256" key="5">
    <source>
        <dbReference type="ARBA" id="ARBA00022856"/>
    </source>
</evidence>
<feature type="transmembrane region" description="Helical" evidence="10">
    <location>
        <begin position="250"/>
        <end position="271"/>
    </location>
</feature>
<evidence type="ECO:0000313" key="12">
    <source>
        <dbReference type="EMBL" id="CDP35952.1"/>
    </source>
</evidence>
<dbReference type="GO" id="GO:0035673">
    <property type="term" value="F:oligopeptide transmembrane transporter activity"/>
    <property type="evidence" value="ECO:0007669"/>
    <property type="project" value="InterPro"/>
</dbReference>
<feature type="transmembrane region" description="Helical" evidence="10">
    <location>
        <begin position="349"/>
        <end position="379"/>
    </location>
</feature>
<dbReference type="InterPro" id="IPR004813">
    <property type="entry name" value="OPT"/>
</dbReference>
<dbReference type="GO" id="GO:0015031">
    <property type="term" value="P:protein transport"/>
    <property type="evidence" value="ECO:0007669"/>
    <property type="project" value="UniProtKB-KW"/>
</dbReference>
<feature type="region of interest" description="Disordered" evidence="9">
    <location>
        <begin position="1"/>
        <end position="40"/>
    </location>
</feature>
<dbReference type="NCBIfam" id="TIGR00727">
    <property type="entry name" value="ISP4_OPT"/>
    <property type="match status" value="1"/>
</dbReference>
<feature type="transmembrane region" description="Helical" evidence="10">
    <location>
        <begin position="310"/>
        <end position="329"/>
    </location>
</feature>
<feature type="domain" description="Dilute" evidence="11">
    <location>
        <begin position="1"/>
        <end position="98"/>
    </location>
</feature>
<reference evidence="12" key="1">
    <citation type="submission" date="2014-02" db="EMBL/GenBank/DDBJ databases">
        <authorList>
            <person name="Genoscope - CEA"/>
        </authorList>
    </citation>
    <scope>NUCLEOTIDE SEQUENCE</scope>
    <source>
        <strain evidence="12">LS3</strain>
    </source>
</reference>
<feature type="transmembrane region" description="Helical" evidence="10">
    <location>
        <begin position="703"/>
        <end position="721"/>
    </location>
</feature>
<feature type="transmembrane region" description="Helical" evidence="10">
    <location>
        <begin position="391"/>
        <end position="410"/>
    </location>
</feature>
<evidence type="ECO:0000256" key="3">
    <source>
        <dbReference type="ARBA" id="ARBA00022448"/>
    </source>
</evidence>
<dbReference type="PANTHER" id="PTHR22601">
    <property type="entry name" value="ISP4 LIKE PROTEIN"/>
    <property type="match status" value="1"/>
</dbReference>
<comment type="similarity">
    <text evidence="2">Belongs to the oligopeptide OPT transporter family.</text>
</comment>
<organism evidence="12">
    <name type="scientific">Blastobotrys adeninivorans</name>
    <name type="common">Yeast</name>
    <name type="synonym">Arxula adeninivorans</name>
    <dbReference type="NCBI Taxonomy" id="409370"/>
    <lineage>
        <taxon>Eukaryota</taxon>
        <taxon>Fungi</taxon>
        <taxon>Dikarya</taxon>
        <taxon>Ascomycota</taxon>
        <taxon>Saccharomycotina</taxon>
        <taxon>Dipodascomycetes</taxon>
        <taxon>Dipodascales</taxon>
        <taxon>Trichomonascaceae</taxon>
        <taxon>Blastobotrys</taxon>
    </lineage>
</organism>
<dbReference type="GO" id="GO:0016020">
    <property type="term" value="C:membrane"/>
    <property type="evidence" value="ECO:0007669"/>
    <property type="project" value="UniProtKB-SubCell"/>
</dbReference>